<evidence type="ECO:0000259" key="2">
    <source>
        <dbReference type="Pfam" id="PF06283"/>
    </source>
</evidence>
<keyword evidence="4" id="KW-1185">Reference proteome</keyword>
<dbReference type="InterPro" id="IPR029062">
    <property type="entry name" value="Class_I_gatase-like"/>
</dbReference>
<evidence type="ECO:0000256" key="1">
    <source>
        <dbReference type="SAM" id="SignalP"/>
    </source>
</evidence>
<feature type="domain" description="ThuA-like" evidence="2">
    <location>
        <begin position="305"/>
        <end position="526"/>
    </location>
</feature>
<gene>
    <name evidence="3" type="ORF">AHMF7616_04478</name>
</gene>
<dbReference type="Gene3D" id="3.40.50.880">
    <property type="match status" value="2"/>
</dbReference>
<sequence length="537" mass="60593">MKNNLVFRLVLLVSLIMAFYLGVSAAPVTRTNSSAAKTRKIVLIAGEKSHDAGFHEYIKTVRLLKTMLDQSNVKGIKTEIYLHGWPQNPATLDDADLILFTSDGRDGDLYSEVPFMTPERMPVMEKQIKRGCGLALIHFSTFAPDSIGKKILEWGGGYYDWQDDTGKRNWYSAIKTLDGTINLPASSHPVVNGVKPFKLKDEFYYNIRFREQDSRLKVVAEVPELNGRADKGKATAWAVERTDGGRGFSTTMGHYYANWENPAFRKLMLNGIVWAAKATVPKNGVEAQFYSDQEVTQHLYQKSRKALLFTGNNHPAHPWQETTPLLKAAVEQDSPFWVDVSTNIEDLSQYDLKDYEVLILNYCNWKDSTQLKQKSKTAFTNYLNNGGGLMVIHFADGAFHYSLPEAGNTDWPEYRKIVRRVWDHQSNSAHDNFGKFTVKVTQAPSAITAGIKDFETTDELYFNQKGDEPIKPLLTATSKKTGKEEPLAWVYNYGKGKIFQTLLGHNASSFQAPEMKKMLRNAAVWVAGEDKSKSILK</sequence>
<dbReference type="OrthoDB" id="189183at2"/>
<dbReference type="PANTHER" id="PTHR40469:SF2">
    <property type="entry name" value="GALACTOSE-BINDING DOMAIN-LIKE SUPERFAMILY PROTEIN"/>
    <property type="match status" value="1"/>
</dbReference>
<name>A0A369QRH9_9BACT</name>
<keyword evidence="1" id="KW-0732">Signal</keyword>
<feature type="signal peptide" evidence="1">
    <location>
        <begin position="1"/>
        <end position="25"/>
    </location>
</feature>
<dbReference type="SUPFAM" id="SSF52317">
    <property type="entry name" value="Class I glutamine amidotransferase-like"/>
    <property type="match status" value="2"/>
</dbReference>
<reference evidence="3 4" key="1">
    <citation type="submission" date="2018-04" db="EMBL/GenBank/DDBJ databases">
        <title>Adhaeribacter sp. HMF7616 genome sequencing and assembly.</title>
        <authorList>
            <person name="Kang H."/>
            <person name="Kang J."/>
            <person name="Cha I."/>
            <person name="Kim H."/>
            <person name="Joh K."/>
        </authorList>
    </citation>
    <scope>NUCLEOTIDE SEQUENCE [LARGE SCALE GENOMIC DNA]</scope>
    <source>
        <strain evidence="3 4">HMF7616</strain>
    </source>
</reference>
<feature type="domain" description="ThuA-like" evidence="2">
    <location>
        <begin position="54"/>
        <end position="275"/>
    </location>
</feature>
<dbReference type="Pfam" id="PF06283">
    <property type="entry name" value="ThuA"/>
    <property type="match status" value="2"/>
</dbReference>
<proteinExistence type="predicted"/>
<protein>
    <recommendedName>
        <fullName evidence="2">ThuA-like domain-containing protein</fullName>
    </recommendedName>
</protein>
<comment type="caution">
    <text evidence="3">The sequence shown here is derived from an EMBL/GenBank/DDBJ whole genome shotgun (WGS) entry which is preliminary data.</text>
</comment>
<evidence type="ECO:0000313" key="4">
    <source>
        <dbReference type="Proteomes" id="UP000253919"/>
    </source>
</evidence>
<dbReference type="Proteomes" id="UP000253919">
    <property type="component" value="Unassembled WGS sequence"/>
</dbReference>
<organism evidence="3 4">
    <name type="scientific">Adhaeribacter pallidiroseus</name>
    <dbReference type="NCBI Taxonomy" id="2072847"/>
    <lineage>
        <taxon>Bacteria</taxon>
        <taxon>Pseudomonadati</taxon>
        <taxon>Bacteroidota</taxon>
        <taxon>Cytophagia</taxon>
        <taxon>Cytophagales</taxon>
        <taxon>Hymenobacteraceae</taxon>
        <taxon>Adhaeribacter</taxon>
    </lineage>
</organism>
<dbReference type="EMBL" id="QASA01000001">
    <property type="protein sequence ID" value="RDC65847.1"/>
    <property type="molecule type" value="Genomic_DNA"/>
</dbReference>
<evidence type="ECO:0000313" key="3">
    <source>
        <dbReference type="EMBL" id="RDC65847.1"/>
    </source>
</evidence>
<feature type="chain" id="PRO_5016728023" description="ThuA-like domain-containing protein" evidence="1">
    <location>
        <begin position="26"/>
        <end position="537"/>
    </location>
</feature>
<dbReference type="InterPro" id="IPR029010">
    <property type="entry name" value="ThuA-like"/>
</dbReference>
<accession>A0A369QRH9</accession>
<dbReference type="RefSeq" id="WP_115374799.1">
    <property type="nucleotide sequence ID" value="NZ_QASA01000001.1"/>
</dbReference>
<dbReference type="AlphaFoldDB" id="A0A369QRH9"/>
<dbReference type="PANTHER" id="PTHR40469">
    <property type="entry name" value="SECRETED GLYCOSYL HYDROLASE"/>
    <property type="match status" value="1"/>
</dbReference>